<feature type="compositionally biased region" description="Basic and acidic residues" evidence="2">
    <location>
        <begin position="208"/>
        <end position="241"/>
    </location>
</feature>
<sequence length="1595" mass="169804">MPSAIRPPSAQTDRPPRSISLGGIKSAGASTTRRVPRDAGRGESGIPRLASSSSSGSHAAPSSPTTAQPNRTSIIGNTQAKSAGQALQVVNEQPSPREGLPCSDYGMPSSMLPQPERRSVIRSQGKRAESESAGLNRSRISGRQSEPAEQSAAPTRSKSLRPGTSPRSTFSTVRRIFGRSKSNSISSTQGDARPDFTAAAGEFGQLSDDERAKAARASRDSARTLKERSIFSPFRARDPQRKMTASASESAYSPRPSAVEEMRVSRDASRAHGATSMDVAEPGHTLPQSASSEGAHAYNSVHAKPDRSLTLQALSVPPFAHRSSASRISGEQQWPDDASRVSTPNAAQMQRSASSGMGDEGMGVALTVGASTDALGEALEQAPSRAVSAPSKPSVPKMWQVSRSSLIPDLGATASEESGTDGEGGYEPPQQGQQPHARYGTSTTMASTNSYQTAASSPFGSLARRGQPIQGGPGSSTDSELESLAHRNGDAAPDGDETLIAAESRTPLSDLLDKLDRRRHDLSNSTPTTSQAEDSYLSSRPALAAGPSPIPFPDTPPALQHVPNTRAHEPNSTFFEDDSIASPGSPQLRRNTFGDEHEAQRDSWRARLPVSPLRDDSQLAGGRSGRDAGHELSLLEIESNLAAVEAALQDHSLAGSFDATSLRRRIGSYGQGDMSAHMQDSAGGSPQAPYGAGLSYRPAPRVTLPPGSESAIADAVREVRRALSSSHLPRIPSESEMGASSDRSPTISRRRSPAPSPLREGSPRESTPMRAARVRQESMQDVEEAYARMCDLVGSAAGIIAPSPMLGGKAWKRKSAHPTESAKFSPQRNGTEIRERAQSLVAPSHVQASRPVVMDRVTRQQLLRDADSLARHSAAFADSGAPDDEPEHALRGRNSTLSTGSRRAMSESPPRRPVHKEETKSEARRLSQHAEAQRMSTGSATTTKRSSNATTSASGSGGTAALSASPSVTVKTQGTPRSPQSDAHQNAEWNRMPQSPFRHGMPNQHQGSLSRHERQTSSPLSQQHFGGEPSNTFEARPFALNASGNAETRRHAEEAMRRARAQLSSASVRNSTLRSPTPTLGGYRRPHSGSVREWTAEVAGRPTSRTSAASAAHHGHGPAARHFPRLADQDTSRSISQDGHQAINAADLSYSTASSMQSSLNALQRRHALERDSLLDMLERARSENVDLRVRNEMLQSDLHLEVTQVLELQRELERQSSRASEQAAKVEALEAQLETEHRDRLRIAELLERVQTAVDTAANARSINGLSPTASSASIVQEDLQPTSRRVFDVTPSVLAPLPLSEAFEDEEQILASFRGHQAGQQPPDSHARQLFLSRAQSSYSLEGGSLIGGASIVSSDAQPRSPNQGAPDRSPSLRSMPSALGLEITERELDWSLHDEAPLEGAESGGEDDLPRDYERSTQARPATPPVSHREPAFTSPPSRRVSQLPQPTPAHAKRSTMPASLSASALPVGVTSGIPMSTSASSMSHVGQGSKRAGLAERFGYRGPVLPSTMQNSAATPGGARQFSTASRFTTTSAGDTSWSAVSDEPIGGFVHRSAGSGAAGGYYDPRRPQGYDPTALPDTQRGLLEDAEHSY</sequence>
<feature type="compositionally biased region" description="Polar residues" evidence="2">
    <location>
        <begin position="1354"/>
        <end position="1366"/>
    </location>
</feature>
<feature type="region of interest" description="Disordered" evidence="2">
    <location>
        <begin position="874"/>
        <end position="1123"/>
    </location>
</feature>
<dbReference type="RefSeq" id="XP_025596340.1">
    <property type="nucleotide sequence ID" value="XM_025738962.1"/>
</dbReference>
<feature type="compositionally biased region" description="Polar residues" evidence="2">
    <location>
        <begin position="968"/>
        <end position="988"/>
    </location>
</feature>
<accession>A0A316Z3D6</accession>
<feature type="compositionally biased region" description="Polar residues" evidence="2">
    <location>
        <begin position="1016"/>
        <end position="1033"/>
    </location>
</feature>
<keyword evidence="1" id="KW-0175">Coiled coil</keyword>
<feature type="compositionally biased region" description="Polar residues" evidence="2">
    <location>
        <begin position="323"/>
        <end position="332"/>
    </location>
</feature>
<dbReference type="EMBL" id="KZ819301">
    <property type="protein sequence ID" value="PWN96061.1"/>
    <property type="molecule type" value="Genomic_DNA"/>
</dbReference>
<protein>
    <submittedName>
        <fullName evidence="3">Uncharacterized protein</fullName>
    </submittedName>
</protein>
<reference evidence="3 4" key="1">
    <citation type="journal article" date="2018" name="Mol. Biol. Evol.">
        <title>Broad Genomic Sampling Reveals a Smut Pathogenic Ancestry of the Fungal Clade Ustilaginomycotina.</title>
        <authorList>
            <person name="Kijpornyongpan T."/>
            <person name="Mondo S.J."/>
            <person name="Barry K."/>
            <person name="Sandor L."/>
            <person name="Lee J."/>
            <person name="Lipzen A."/>
            <person name="Pangilinan J."/>
            <person name="LaButti K."/>
            <person name="Hainaut M."/>
            <person name="Henrissat B."/>
            <person name="Grigoriev I.V."/>
            <person name="Spatafora J.W."/>
            <person name="Aime M.C."/>
        </authorList>
    </citation>
    <scope>NUCLEOTIDE SEQUENCE [LARGE SCALE GENOMIC DNA]</scope>
    <source>
        <strain evidence="3 4">MCA 4186</strain>
    </source>
</reference>
<gene>
    <name evidence="3" type="ORF">FA09DRAFT_105251</name>
</gene>
<organism evidence="3 4">
    <name type="scientific">Tilletiopsis washingtonensis</name>
    <dbReference type="NCBI Taxonomy" id="58919"/>
    <lineage>
        <taxon>Eukaryota</taxon>
        <taxon>Fungi</taxon>
        <taxon>Dikarya</taxon>
        <taxon>Basidiomycota</taxon>
        <taxon>Ustilaginomycotina</taxon>
        <taxon>Exobasidiomycetes</taxon>
        <taxon>Entylomatales</taxon>
        <taxon>Entylomatales incertae sedis</taxon>
        <taxon>Tilletiopsis</taxon>
    </lineage>
</organism>
<feature type="compositionally biased region" description="Basic and acidic residues" evidence="2">
    <location>
        <begin position="1047"/>
        <end position="1057"/>
    </location>
</feature>
<evidence type="ECO:0000256" key="2">
    <source>
        <dbReference type="SAM" id="MobiDB-lite"/>
    </source>
</evidence>
<name>A0A316Z3D6_9BASI</name>
<feature type="compositionally biased region" description="Polar residues" evidence="2">
    <location>
        <begin position="440"/>
        <end position="459"/>
    </location>
</feature>
<feature type="region of interest" description="Disordered" evidence="2">
    <location>
        <begin position="1"/>
        <end position="299"/>
    </location>
</feature>
<dbReference type="GeneID" id="37266508"/>
<feature type="region of interest" description="Disordered" evidence="2">
    <location>
        <begin position="723"/>
        <end position="777"/>
    </location>
</feature>
<feature type="region of interest" description="Disordered" evidence="2">
    <location>
        <begin position="1556"/>
        <end position="1595"/>
    </location>
</feature>
<feature type="compositionally biased region" description="Polar residues" evidence="2">
    <location>
        <begin position="523"/>
        <end position="538"/>
    </location>
</feature>
<feature type="compositionally biased region" description="Polar residues" evidence="2">
    <location>
        <begin position="340"/>
        <end position="355"/>
    </location>
</feature>
<feature type="compositionally biased region" description="Basic and acidic residues" evidence="2">
    <location>
        <begin position="592"/>
        <end position="605"/>
    </location>
</feature>
<feature type="region of interest" description="Disordered" evidence="2">
    <location>
        <begin position="670"/>
        <end position="707"/>
    </location>
</feature>
<feature type="compositionally biased region" description="Basic and acidic residues" evidence="2">
    <location>
        <begin position="915"/>
        <end position="925"/>
    </location>
</feature>
<feature type="compositionally biased region" description="Low complexity" evidence="2">
    <location>
        <begin position="1099"/>
        <end position="1121"/>
    </location>
</feature>
<dbReference type="STRING" id="58919.A0A316Z3D6"/>
<feature type="region of interest" description="Disordered" evidence="2">
    <location>
        <begin position="320"/>
        <end position="627"/>
    </location>
</feature>
<feature type="compositionally biased region" description="Polar residues" evidence="2">
    <location>
        <begin position="180"/>
        <end position="190"/>
    </location>
</feature>
<evidence type="ECO:0000256" key="1">
    <source>
        <dbReference type="SAM" id="Coils"/>
    </source>
</evidence>
<feature type="compositionally biased region" description="Polar residues" evidence="2">
    <location>
        <begin position="1438"/>
        <end position="1448"/>
    </location>
</feature>
<feature type="compositionally biased region" description="Polar residues" evidence="2">
    <location>
        <begin position="1062"/>
        <end position="1078"/>
    </location>
</feature>
<feature type="compositionally biased region" description="Polar residues" evidence="2">
    <location>
        <begin position="68"/>
        <end position="82"/>
    </location>
</feature>
<proteinExistence type="predicted"/>
<feature type="compositionally biased region" description="Basic and acidic residues" evidence="2">
    <location>
        <begin position="1411"/>
        <end position="1420"/>
    </location>
</feature>
<evidence type="ECO:0000313" key="3">
    <source>
        <dbReference type="EMBL" id="PWN96061.1"/>
    </source>
</evidence>
<feature type="coiled-coil region" evidence="1">
    <location>
        <begin position="1171"/>
        <end position="1240"/>
    </location>
</feature>
<keyword evidence="4" id="KW-1185">Reference proteome</keyword>
<evidence type="ECO:0000313" key="4">
    <source>
        <dbReference type="Proteomes" id="UP000245946"/>
    </source>
</evidence>
<dbReference type="OrthoDB" id="3363191at2759"/>
<feature type="compositionally biased region" description="Basic and acidic residues" evidence="2">
    <location>
        <begin position="511"/>
        <end position="522"/>
    </location>
</feature>
<feature type="compositionally biased region" description="Low complexity" evidence="2">
    <location>
        <begin position="946"/>
        <end position="967"/>
    </location>
</feature>
<feature type="region of interest" description="Disordered" evidence="2">
    <location>
        <begin position="1352"/>
        <end position="1378"/>
    </location>
</feature>
<feature type="compositionally biased region" description="Low complexity" evidence="2">
    <location>
        <begin position="426"/>
        <end position="435"/>
    </location>
</feature>
<feature type="region of interest" description="Disordered" evidence="2">
    <location>
        <begin position="1400"/>
        <end position="1467"/>
    </location>
</feature>
<dbReference type="Proteomes" id="UP000245946">
    <property type="component" value="Unassembled WGS sequence"/>
</dbReference>
<feature type="compositionally biased region" description="Basic and acidic residues" evidence="2">
    <location>
        <begin position="258"/>
        <end position="270"/>
    </location>
</feature>
<feature type="compositionally biased region" description="Polar residues" evidence="2">
    <location>
        <begin position="934"/>
        <end position="945"/>
    </location>
</feature>
<feature type="compositionally biased region" description="Polar residues" evidence="2">
    <location>
        <begin position="133"/>
        <end position="157"/>
    </location>
</feature>
<feature type="compositionally biased region" description="Low complexity" evidence="2">
    <location>
        <begin position="50"/>
        <end position="67"/>
    </location>
</feature>